<dbReference type="Proteomes" id="UP000199167">
    <property type="component" value="Unassembled WGS sequence"/>
</dbReference>
<dbReference type="PANTHER" id="PTHR43464">
    <property type="entry name" value="METHYLTRANSFERASE"/>
    <property type="match status" value="1"/>
</dbReference>
<reference evidence="4 5" key="1">
    <citation type="submission" date="2016-10" db="EMBL/GenBank/DDBJ databases">
        <authorList>
            <person name="de Groot N.N."/>
        </authorList>
    </citation>
    <scope>NUCLEOTIDE SEQUENCE [LARGE SCALE GENOMIC DNA]</scope>
    <source>
        <strain evidence="4 5">DSM 17925</strain>
    </source>
</reference>
<sequence length="204" mass="21783">MSDKDPLKPKLWTPRPVAETMAVYSDWAESYDADLAKRGYHTPQRVAQALRTQMSEDGPVLDFGCGTGLSGKALNSLGFDPIHGVDITAEMAEQARAKNIYERVWVGTPGQPPCPAGSYKAIVATGVISLGAAPPESLSIVLASLSSGNLLAFSFNDPTLEDGRYDAVLSKLVSDGALTILSREHGPHLDDMKMGADVIVARRN</sequence>
<organism evidence="4 5">
    <name type="scientific">Cognatiyoonia koreensis</name>
    <dbReference type="NCBI Taxonomy" id="364200"/>
    <lineage>
        <taxon>Bacteria</taxon>
        <taxon>Pseudomonadati</taxon>
        <taxon>Pseudomonadota</taxon>
        <taxon>Alphaproteobacteria</taxon>
        <taxon>Rhodobacterales</taxon>
        <taxon>Paracoccaceae</taxon>
        <taxon>Cognatiyoonia</taxon>
    </lineage>
</organism>
<dbReference type="STRING" id="364200.SAMN04488515_1073"/>
<dbReference type="CDD" id="cd02440">
    <property type="entry name" value="AdoMet_MTases"/>
    <property type="match status" value="1"/>
</dbReference>
<dbReference type="EMBL" id="FOIZ01000001">
    <property type="protein sequence ID" value="SEW10622.1"/>
    <property type="molecule type" value="Genomic_DNA"/>
</dbReference>
<dbReference type="Gene3D" id="3.40.50.150">
    <property type="entry name" value="Vaccinia Virus protein VP39"/>
    <property type="match status" value="1"/>
</dbReference>
<dbReference type="PANTHER" id="PTHR43464:SF19">
    <property type="entry name" value="UBIQUINONE BIOSYNTHESIS O-METHYLTRANSFERASE, MITOCHONDRIAL"/>
    <property type="match status" value="1"/>
</dbReference>
<evidence type="ECO:0000256" key="1">
    <source>
        <dbReference type="ARBA" id="ARBA00022603"/>
    </source>
</evidence>
<dbReference type="Pfam" id="PF13489">
    <property type="entry name" value="Methyltransf_23"/>
    <property type="match status" value="1"/>
</dbReference>
<gene>
    <name evidence="4" type="ORF">SAMN04488515_1073</name>
</gene>
<protein>
    <submittedName>
        <fullName evidence="4">Methyltransferase domain-containing protein</fullName>
    </submittedName>
</protein>
<dbReference type="OrthoDB" id="9807911at2"/>
<evidence type="ECO:0000256" key="2">
    <source>
        <dbReference type="ARBA" id="ARBA00022679"/>
    </source>
</evidence>
<keyword evidence="2 4" id="KW-0808">Transferase</keyword>
<evidence type="ECO:0000256" key="3">
    <source>
        <dbReference type="ARBA" id="ARBA00022691"/>
    </source>
</evidence>
<evidence type="ECO:0000313" key="5">
    <source>
        <dbReference type="Proteomes" id="UP000199167"/>
    </source>
</evidence>
<dbReference type="SUPFAM" id="SSF53335">
    <property type="entry name" value="S-adenosyl-L-methionine-dependent methyltransferases"/>
    <property type="match status" value="1"/>
</dbReference>
<dbReference type="AlphaFoldDB" id="A0A1I0P936"/>
<name>A0A1I0P936_9RHOB</name>
<keyword evidence="5" id="KW-1185">Reference proteome</keyword>
<keyword evidence="3" id="KW-0949">S-adenosyl-L-methionine</keyword>
<accession>A0A1I0P936</accession>
<dbReference type="InterPro" id="IPR029063">
    <property type="entry name" value="SAM-dependent_MTases_sf"/>
</dbReference>
<dbReference type="GO" id="GO:0032259">
    <property type="term" value="P:methylation"/>
    <property type="evidence" value="ECO:0007669"/>
    <property type="project" value="UniProtKB-KW"/>
</dbReference>
<evidence type="ECO:0000313" key="4">
    <source>
        <dbReference type="EMBL" id="SEW10622.1"/>
    </source>
</evidence>
<keyword evidence="1 4" id="KW-0489">Methyltransferase</keyword>
<dbReference type="GO" id="GO:0008168">
    <property type="term" value="F:methyltransferase activity"/>
    <property type="evidence" value="ECO:0007669"/>
    <property type="project" value="UniProtKB-KW"/>
</dbReference>
<proteinExistence type="predicted"/>